<dbReference type="GO" id="GO:0016627">
    <property type="term" value="F:oxidoreductase activity, acting on the CH-CH group of donors"/>
    <property type="evidence" value="ECO:0007669"/>
    <property type="project" value="TreeGrafter"/>
</dbReference>
<dbReference type="GO" id="GO:0070967">
    <property type="term" value="F:coenzyme F420 binding"/>
    <property type="evidence" value="ECO:0007669"/>
    <property type="project" value="TreeGrafter"/>
</dbReference>
<dbReference type="OrthoDB" id="158738at2"/>
<dbReference type="EMBL" id="FOEF01000019">
    <property type="protein sequence ID" value="SEP52195.1"/>
    <property type="molecule type" value="Genomic_DNA"/>
</dbReference>
<keyword evidence="4" id="KW-1185">Reference proteome</keyword>
<dbReference type="RefSeq" id="WP_091625085.1">
    <property type="nucleotide sequence ID" value="NZ_FOEF01000019.1"/>
</dbReference>
<dbReference type="GO" id="GO:0005829">
    <property type="term" value="C:cytosol"/>
    <property type="evidence" value="ECO:0007669"/>
    <property type="project" value="TreeGrafter"/>
</dbReference>
<dbReference type="PANTHER" id="PTHR35176">
    <property type="entry name" value="HEME OXYGENASE HI_0854-RELATED"/>
    <property type="match status" value="1"/>
</dbReference>
<feature type="domain" description="Pyridoxamine 5'-phosphate oxidase N-terminal" evidence="2">
    <location>
        <begin position="11"/>
        <end position="127"/>
    </location>
</feature>
<keyword evidence="1" id="KW-0560">Oxidoreductase</keyword>
<evidence type="ECO:0000259" key="2">
    <source>
        <dbReference type="Pfam" id="PF01243"/>
    </source>
</evidence>
<name>A0A1H8YJ65_9PSEU</name>
<gene>
    <name evidence="3" type="ORF">SAMN04489732_11977</name>
</gene>
<dbReference type="InterPro" id="IPR052019">
    <property type="entry name" value="F420H2_bilvrd_red/Heme_oxyg"/>
</dbReference>
<dbReference type="Pfam" id="PF01243">
    <property type="entry name" value="PNPOx_N"/>
    <property type="match status" value="1"/>
</dbReference>
<proteinExistence type="predicted"/>
<evidence type="ECO:0000256" key="1">
    <source>
        <dbReference type="ARBA" id="ARBA00023002"/>
    </source>
</evidence>
<dbReference type="STRING" id="394193.SAMN04489732_11977"/>
<reference evidence="3 4" key="1">
    <citation type="submission" date="2016-10" db="EMBL/GenBank/DDBJ databases">
        <authorList>
            <person name="de Groot N.N."/>
        </authorList>
    </citation>
    <scope>NUCLEOTIDE SEQUENCE [LARGE SCALE GENOMIC DNA]</scope>
    <source>
        <strain evidence="3 4">DSM 44993</strain>
    </source>
</reference>
<evidence type="ECO:0000313" key="4">
    <source>
        <dbReference type="Proteomes" id="UP000198582"/>
    </source>
</evidence>
<dbReference type="InterPro" id="IPR011576">
    <property type="entry name" value="Pyridox_Oxase_N"/>
</dbReference>
<evidence type="ECO:0000313" key="3">
    <source>
        <dbReference type="EMBL" id="SEP52195.1"/>
    </source>
</evidence>
<protein>
    <submittedName>
        <fullName evidence="3">Pyridoxamine 5'-phosphate oxidase</fullName>
    </submittedName>
</protein>
<dbReference type="InterPro" id="IPR012349">
    <property type="entry name" value="Split_barrel_FMN-bd"/>
</dbReference>
<organism evidence="3 4">
    <name type="scientific">Amycolatopsis saalfeldensis</name>
    <dbReference type="NCBI Taxonomy" id="394193"/>
    <lineage>
        <taxon>Bacteria</taxon>
        <taxon>Bacillati</taxon>
        <taxon>Actinomycetota</taxon>
        <taxon>Actinomycetes</taxon>
        <taxon>Pseudonocardiales</taxon>
        <taxon>Pseudonocardiaceae</taxon>
        <taxon>Amycolatopsis</taxon>
    </lineage>
</organism>
<dbReference type="AlphaFoldDB" id="A0A1H8YJ65"/>
<dbReference type="Gene3D" id="2.30.110.10">
    <property type="entry name" value="Electron Transport, Fmn-binding Protein, Chain A"/>
    <property type="match status" value="1"/>
</dbReference>
<accession>A0A1H8YJ65</accession>
<dbReference type="PANTHER" id="PTHR35176:SF6">
    <property type="entry name" value="HEME OXYGENASE HI_0854-RELATED"/>
    <property type="match status" value="1"/>
</dbReference>
<dbReference type="Proteomes" id="UP000198582">
    <property type="component" value="Unassembled WGS sequence"/>
</dbReference>
<sequence>MSRRDQIRMTEDEVREYFDQQKVINVASIGPNGRPHLTPLWYYPYESGVATWTYATSQKAKNLQRLPEATVLLEDGDSYEKLRGISMEADVQLVEDTAEVTRMGITLMQRYAGAKPGDPVPDQLRSFIEGQAPKRIGLVFRPTKLVSWDHTKLGGSY</sequence>
<dbReference type="SUPFAM" id="SSF50475">
    <property type="entry name" value="FMN-binding split barrel"/>
    <property type="match status" value="1"/>
</dbReference>